<comment type="subcellular location">
    <subcellularLocation>
        <location evidence="1 11">Endoplasmic reticulum membrane</location>
        <topology evidence="1 11">Multi-pass membrane protein</topology>
    </subcellularLocation>
</comment>
<dbReference type="eggNOG" id="KOG2647">
    <property type="taxonomic scope" value="Eukaryota"/>
</dbReference>
<dbReference type="GO" id="GO:0000009">
    <property type="term" value="F:alpha-1,6-mannosyltransferase activity"/>
    <property type="evidence" value="ECO:0007669"/>
    <property type="project" value="InterPro"/>
</dbReference>
<feature type="transmembrane region" description="Helical" evidence="11">
    <location>
        <begin position="12"/>
        <end position="31"/>
    </location>
</feature>
<dbReference type="PANTHER" id="PTHR12468">
    <property type="entry name" value="GPI MANNOSYLTRANSFERASE 2"/>
    <property type="match status" value="1"/>
</dbReference>
<dbReference type="Pfam" id="PF04188">
    <property type="entry name" value="Mannosyl_trans2"/>
    <property type="match status" value="1"/>
</dbReference>
<evidence type="ECO:0000256" key="3">
    <source>
        <dbReference type="ARBA" id="ARBA00008698"/>
    </source>
</evidence>
<evidence type="ECO:0000256" key="12">
    <source>
        <dbReference type="SAM" id="MobiDB-lite"/>
    </source>
</evidence>
<keyword evidence="8 11" id="KW-0256">Endoplasmic reticulum</keyword>
<feature type="transmembrane region" description="Helical" evidence="11">
    <location>
        <begin position="249"/>
        <end position="273"/>
    </location>
</feature>
<evidence type="ECO:0000313" key="14">
    <source>
        <dbReference type="Proteomes" id="UP000029120"/>
    </source>
</evidence>
<dbReference type="OrthoDB" id="10252502at2759"/>
<keyword evidence="9 11" id="KW-1133">Transmembrane helix</keyword>
<sequence length="461" mass="52120">MAKAMESRKETILIKYAIFSRLLVLFLTILWRSFLQPYDTSAALNPPCLHHKDVIENPPPPLVANGVSKTLKNSVVWDSVYFLRITQCGYEYEQTYAFLPLLPFFIKLLSRTVFAPLVPLIGLRAVMVLSGYFVSNLAFVFAAIYLFRVSVIILKDTDAAFRASVIFCFNPASIFYSSIYSESLYALFSIGGVYYLLSGTSNVAVLWFALSSCARSNGVLNAGYICFQTMHRAYEALYQKKRLCLAVQVLVAGFLRCVCICLPFVVYQAYAYYNICHGHKQDELRPWCKARIPLMYSFIQSHYWGVGFLRYFQFKQLPNFLLASPILSLAVCSIKSYMTSRPELFLSLGFQATEKEKRSSARLYSLKDAYVKTSPNEGNPDFRQRKPSRKKDATVTNVAAESNSLEKSGYFSADVFPFVVHLGLMAATAFVAMHVQVATRFLSANPPLYWFASHLIASPKN</sequence>
<evidence type="ECO:0000256" key="1">
    <source>
        <dbReference type="ARBA" id="ARBA00004477"/>
    </source>
</evidence>
<dbReference type="Proteomes" id="UP000029120">
    <property type="component" value="Chromosome 5"/>
</dbReference>
<feature type="transmembrane region" description="Helical" evidence="11">
    <location>
        <begin position="415"/>
        <end position="435"/>
    </location>
</feature>
<dbReference type="GO" id="GO:0004376">
    <property type="term" value="F:GPI mannosyltransferase activity"/>
    <property type="evidence" value="ECO:0007669"/>
    <property type="project" value="InterPro"/>
</dbReference>
<dbReference type="OMA" id="GALFIWC"/>
<keyword evidence="5 11" id="KW-0328">Glycosyltransferase</keyword>
<feature type="transmembrane region" description="Helical" evidence="11">
    <location>
        <begin position="121"/>
        <end position="147"/>
    </location>
</feature>
<feature type="non-terminal residue" evidence="13">
    <location>
        <position position="461"/>
    </location>
</feature>
<proteinExistence type="inferred from homology"/>
<keyword evidence="14" id="KW-1185">Reference proteome</keyword>
<comment type="caution">
    <text evidence="11">Lacks conserved residue(s) required for the propagation of feature annotation.</text>
</comment>
<evidence type="ECO:0000256" key="8">
    <source>
        <dbReference type="ARBA" id="ARBA00022824"/>
    </source>
</evidence>
<feature type="region of interest" description="Disordered" evidence="12">
    <location>
        <begin position="374"/>
        <end position="395"/>
    </location>
</feature>
<evidence type="ECO:0000256" key="9">
    <source>
        <dbReference type="ARBA" id="ARBA00022989"/>
    </source>
</evidence>
<keyword evidence="10 11" id="KW-0472">Membrane</keyword>
<comment type="pathway">
    <text evidence="2 11">Glycolipid biosynthesis; glycosylphosphatidylinositol-anchor biosynthesis.</text>
</comment>
<dbReference type="EC" id="2.4.1.-" evidence="11"/>
<evidence type="ECO:0000256" key="7">
    <source>
        <dbReference type="ARBA" id="ARBA00022692"/>
    </source>
</evidence>
<dbReference type="GO" id="GO:0031501">
    <property type="term" value="C:mannosyltransferase complex"/>
    <property type="evidence" value="ECO:0007669"/>
    <property type="project" value="TreeGrafter"/>
</dbReference>
<keyword evidence="7 11" id="KW-0812">Transmembrane</keyword>
<dbReference type="AlphaFoldDB" id="A0A087GZD5"/>
<name>A0A087GZD5_ARAAL</name>
<comment type="function">
    <text evidence="11">Mannosyltransferase involved in glycosylphosphatidylinositol-anchor biosynthesis.</text>
</comment>
<evidence type="ECO:0000256" key="4">
    <source>
        <dbReference type="ARBA" id="ARBA00022502"/>
    </source>
</evidence>
<comment type="similarity">
    <text evidence="3 11">Belongs to the PIGV family.</text>
</comment>
<evidence type="ECO:0000256" key="11">
    <source>
        <dbReference type="RuleBase" id="RU363112"/>
    </source>
</evidence>
<gene>
    <name evidence="13" type="ordered locus">AALP_Aa5g258200</name>
</gene>
<evidence type="ECO:0000256" key="6">
    <source>
        <dbReference type="ARBA" id="ARBA00022679"/>
    </source>
</evidence>
<accession>A0A087GZD5</accession>
<feature type="transmembrane region" description="Helical" evidence="11">
    <location>
        <begin position="185"/>
        <end position="210"/>
    </location>
</feature>
<evidence type="ECO:0000256" key="10">
    <source>
        <dbReference type="ARBA" id="ARBA00023136"/>
    </source>
</evidence>
<keyword evidence="6 11" id="KW-0808">Transferase</keyword>
<dbReference type="GO" id="GO:0005789">
    <property type="term" value="C:endoplasmic reticulum membrane"/>
    <property type="evidence" value="ECO:0007669"/>
    <property type="project" value="UniProtKB-SubCell"/>
</dbReference>
<organism evidence="13 14">
    <name type="scientific">Arabis alpina</name>
    <name type="common">Alpine rock-cress</name>
    <dbReference type="NCBI Taxonomy" id="50452"/>
    <lineage>
        <taxon>Eukaryota</taxon>
        <taxon>Viridiplantae</taxon>
        <taxon>Streptophyta</taxon>
        <taxon>Embryophyta</taxon>
        <taxon>Tracheophyta</taxon>
        <taxon>Spermatophyta</taxon>
        <taxon>Magnoliopsida</taxon>
        <taxon>eudicotyledons</taxon>
        <taxon>Gunneridae</taxon>
        <taxon>Pentapetalae</taxon>
        <taxon>rosids</taxon>
        <taxon>malvids</taxon>
        <taxon>Brassicales</taxon>
        <taxon>Brassicaceae</taxon>
        <taxon>Arabideae</taxon>
        <taxon>Arabis</taxon>
    </lineage>
</organism>
<dbReference type="UniPathway" id="UPA00196"/>
<protein>
    <recommendedName>
        <fullName evidence="11">GPI mannosyltransferase 2</fullName>
        <ecNumber evidence="11">2.4.1.-</ecNumber>
    </recommendedName>
</protein>
<evidence type="ECO:0000313" key="13">
    <source>
        <dbReference type="EMBL" id="KFK35237.1"/>
    </source>
</evidence>
<keyword evidence="4 11" id="KW-0337">GPI-anchor biosynthesis</keyword>
<evidence type="ECO:0000256" key="5">
    <source>
        <dbReference type="ARBA" id="ARBA00022676"/>
    </source>
</evidence>
<evidence type="ECO:0000256" key="2">
    <source>
        <dbReference type="ARBA" id="ARBA00004687"/>
    </source>
</evidence>
<dbReference type="GO" id="GO:0006506">
    <property type="term" value="P:GPI anchor biosynthetic process"/>
    <property type="evidence" value="ECO:0007669"/>
    <property type="project" value="UniProtKB-UniPathway"/>
</dbReference>
<dbReference type="EMBL" id="CM002873">
    <property type="protein sequence ID" value="KFK35237.1"/>
    <property type="molecule type" value="Genomic_DNA"/>
</dbReference>
<dbReference type="InterPro" id="IPR007315">
    <property type="entry name" value="PIG-V/Gpi18"/>
</dbReference>
<dbReference type="Gramene" id="KFK35237">
    <property type="protein sequence ID" value="KFK35237"/>
    <property type="gene ID" value="AALP_AA5G258200"/>
</dbReference>
<dbReference type="PANTHER" id="PTHR12468:SF2">
    <property type="entry name" value="GPI MANNOSYLTRANSFERASE 2"/>
    <property type="match status" value="1"/>
</dbReference>
<reference evidence="14" key="1">
    <citation type="journal article" date="2015" name="Nat. Plants">
        <title>Genome expansion of Arabis alpina linked with retrotransposition and reduced symmetric DNA methylation.</title>
        <authorList>
            <person name="Willing E.M."/>
            <person name="Rawat V."/>
            <person name="Mandakova T."/>
            <person name="Maumus F."/>
            <person name="James G.V."/>
            <person name="Nordstroem K.J."/>
            <person name="Becker C."/>
            <person name="Warthmann N."/>
            <person name="Chica C."/>
            <person name="Szarzynska B."/>
            <person name="Zytnicki M."/>
            <person name="Albani M.C."/>
            <person name="Kiefer C."/>
            <person name="Bergonzi S."/>
            <person name="Castaings L."/>
            <person name="Mateos J.L."/>
            <person name="Berns M.C."/>
            <person name="Bujdoso N."/>
            <person name="Piofczyk T."/>
            <person name="de Lorenzo L."/>
            <person name="Barrero-Sicilia C."/>
            <person name="Mateos I."/>
            <person name="Piednoel M."/>
            <person name="Hagmann J."/>
            <person name="Chen-Min-Tao R."/>
            <person name="Iglesias-Fernandez R."/>
            <person name="Schuster S.C."/>
            <person name="Alonso-Blanco C."/>
            <person name="Roudier F."/>
            <person name="Carbonero P."/>
            <person name="Paz-Ares J."/>
            <person name="Davis S.J."/>
            <person name="Pecinka A."/>
            <person name="Quesneville H."/>
            <person name="Colot V."/>
            <person name="Lysak M.A."/>
            <person name="Weigel D."/>
            <person name="Coupland G."/>
            <person name="Schneeberger K."/>
        </authorList>
    </citation>
    <scope>NUCLEOTIDE SEQUENCE [LARGE SCALE GENOMIC DNA]</scope>
    <source>
        <strain evidence="14">cv. Pajares</strain>
    </source>
</reference>